<dbReference type="Proteomes" id="UP000468766">
    <property type="component" value="Unassembled WGS sequence"/>
</dbReference>
<dbReference type="InterPro" id="IPR010249">
    <property type="entry name" value="BchJ"/>
</dbReference>
<dbReference type="NCBIfam" id="TIGR02019">
    <property type="entry name" value="BchJ"/>
    <property type="match status" value="1"/>
</dbReference>
<dbReference type="GO" id="GO:0015979">
    <property type="term" value="P:photosynthesis"/>
    <property type="evidence" value="ECO:0007669"/>
    <property type="project" value="InterPro"/>
</dbReference>
<comment type="caution">
    <text evidence="2">The sequence shown here is derived from an EMBL/GenBank/DDBJ whole genome shotgun (WGS) entry which is preliminary data.</text>
</comment>
<proteinExistence type="predicted"/>
<evidence type="ECO:0000259" key="1">
    <source>
        <dbReference type="SMART" id="SM00989"/>
    </source>
</evidence>
<reference evidence="2 3" key="1">
    <citation type="submission" date="2019-10" db="EMBL/GenBank/DDBJ databases">
        <title>Whole-genome sequence of the extremophile Heliorestis acidaminivorans DSM 24790.</title>
        <authorList>
            <person name="Kyndt J.A."/>
            <person name="Meyer T.E."/>
        </authorList>
    </citation>
    <scope>NUCLEOTIDE SEQUENCE [LARGE SCALE GENOMIC DNA]</scope>
    <source>
        <strain evidence="2 3">DSM 24790</strain>
    </source>
</reference>
<protein>
    <submittedName>
        <fullName evidence="2">Bacteriochlorophyll 4-vinyl reductase</fullName>
    </submittedName>
</protein>
<keyword evidence="3" id="KW-1185">Reference proteome</keyword>
<dbReference type="SMART" id="SM00989">
    <property type="entry name" value="V4R"/>
    <property type="match status" value="1"/>
</dbReference>
<dbReference type="Gene3D" id="3.30.1380.20">
    <property type="entry name" value="Trafficking protein particle complex subunit 3"/>
    <property type="match status" value="1"/>
</dbReference>
<dbReference type="PANTHER" id="PTHR35090">
    <property type="entry name" value="DNA-DIRECTED RNA POLYMERASE SUBUNIT I"/>
    <property type="match status" value="1"/>
</dbReference>
<dbReference type="SUPFAM" id="SSF111126">
    <property type="entry name" value="Ligand-binding domain in the NO signalling and Golgi transport"/>
    <property type="match status" value="1"/>
</dbReference>
<gene>
    <name evidence="2" type="primary">bchJ</name>
    <name evidence="2" type="ORF">F9B85_07285</name>
</gene>
<name>A0A6I0ERR4_9FIRM</name>
<sequence>MKKSKIGPNSIIQTIRVHREKHREEEVKRLLHKAGLEKYIEQLPTEMVHEEEFNQLVHALIELYGFEETTRILKKSGQYTATYLLENRIPKVAQWLFGIVPRSTGMKLFLKAISQNAWTFVGSGNFTYEVKKDKAYLQIVNSINAKGLRSEQPICTFYTGTFEKLFQTLIERNIKVAETKCSACGDDFCYFEVK</sequence>
<dbReference type="PANTHER" id="PTHR35090:SF1">
    <property type="entry name" value="SLR0144 PROTEIN"/>
    <property type="match status" value="1"/>
</dbReference>
<dbReference type="EMBL" id="WBXO01000004">
    <property type="protein sequence ID" value="KAB2953059.1"/>
    <property type="molecule type" value="Genomic_DNA"/>
</dbReference>
<organism evidence="2 3">
    <name type="scientific">Heliorestis acidaminivorans</name>
    <dbReference type="NCBI Taxonomy" id="553427"/>
    <lineage>
        <taxon>Bacteria</taxon>
        <taxon>Bacillati</taxon>
        <taxon>Bacillota</taxon>
        <taxon>Clostridia</taxon>
        <taxon>Eubacteriales</taxon>
        <taxon>Heliobacteriaceae</taxon>
        <taxon>Heliorestis</taxon>
    </lineage>
</organism>
<dbReference type="AlphaFoldDB" id="A0A6I0ERR4"/>
<evidence type="ECO:0000313" key="3">
    <source>
        <dbReference type="Proteomes" id="UP000468766"/>
    </source>
</evidence>
<dbReference type="RefSeq" id="WP_151619719.1">
    <property type="nucleotide sequence ID" value="NZ_WBXO01000004.1"/>
</dbReference>
<dbReference type="InterPro" id="IPR024096">
    <property type="entry name" value="NO_sig/Golgi_transp_ligand-bd"/>
</dbReference>
<dbReference type="OrthoDB" id="2080515at2"/>
<dbReference type="InterPro" id="IPR004096">
    <property type="entry name" value="V4R"/>
</dbReference>
<dbReference type="GO" id="GO:0030494">
    <property type="term" value="P:bacteriochlorophyll biosynthetic process"/>
    <property type="evidence" value="ECO:0007669"/>
    <property type="project" value="InterPro"/>
</dbReference>
<feature type="domain" description="4-vinyl reductase 4VR" evidence="1">
    <location>
        <begin position="138"/>
        <end position="194"/>
    </location>
</feature>
<dbReference type="Pfam" id="PF02830">
    <property type="entry name" value="V4R"/>
    <property type="match status" value="1"/>
</dbReference>
<accession>A0A6I0ERR4</accession>
<evidence type="ECO:0000313" key="2">
    <source>
        <dbReference type="EMBL" id="KAB2953059.1"/>
    </source>
</evidence>